<dbReference type="FunFam" id="3.40.50.720:FF:000311">
    <property type="entry name" value="Ornithine cyclodeaminase"/>
    <property type="match status" value="1"/>
</dbReference>
<dbReference type="InterPro" id="IPR036291">
    <property type="entry name" value="NAD(P)-bd_dom_sf"/>
</dbReference>
<dbReference type="GO" id="GO:0016491">
    <property type="term" value="F:oxidoreductase activity"/>
    <property type="evidence" value="ECO:0007669"/>
    <property type="project" value="UniProtKB-ARBA"/>
</dbReference>
<protein>
    <submittedName>
        <fullName evidence="2">Ornithine cyclodeaminase</fullName>
        <ecNumber evidence="2">4.3.1.12</ecNumber>
    </submittedName>
</protein>
<evidence type="ECO:0000313" key="2">
    <source>
        <dbReference type="EMBL" id="NYE82617.1"/>
    </source>
</evidence>
<dbReference type="RefSeq" id="WP_179585655.1">
    <property type="nucleotide sequence ID" value="NZ_JACBYR010000001.1"/>
</dbReference>
<dbReference type="GO" id="GO:0005737">
    <property type="term" value="C:cytoplasm"/>
    <property type="evidence" value="ECO:0007669"/>
    <property type="project" value="TreeGrafter"/>
</dbReference>
<sequence length="319" mass="34093">MARFLTEDDVGRLLTMPMALDAVEAVMAEMADGAAQNIPRERLRTPGTTQHLLQGLVPSEQAVGYKVYTISQGVVRFLLHVYDTTDGHLAGILQAQTLGMMRTGAASGVATRHLARADAAVLGVFGSGRQAVGQIEAVCHVRSIREVKVHARDPRKLAAFCDAMSRRVGIRVRPAESAEDTVRGSDIVTTITTSDVPVFDGAWLAPGTHVNAAGANMLSKREVDETTLQRCNAIVVDGRAVAQKECGDLLPLLEKGRLGWGDIHELGEVITGRRPGRRDADDITCFESLGLAIQDIIVGARLLPLAHTQGLGTDLPVGI</sequence>
<accession>A0A7Y9IT54</accession>
<organism evidence="2 3">
    <name type="scientific">Pigmentiphaga litoralis</name>
    <dbReference type="NCBI Taxonomy" id="516702"/>
    <lineage>
        <taxon>Bacteria</taxon>
        <taxon>Pseudomonadati</taxon>
        <taxon>Pseudomonadota</taxon>
        <taxon>Betaproteobacteria</taxon>
        <taxon>Burkholderiales</taxon>
        <taxon>Alcaligenaceae</taxon>
        <taxon>Pigmentiphaga</taxon>
    </lineage>
</organism>
<comment type="similarity">
    <text evidence="1">Belongs to the ornithine cyclodeaminase/mu-crystallin family.</text>
</comment>
<dbReference type="PANTHER" id="PTHR13812:SF19">
    <property type="entry name" value="KETIMINE REDUCTASE MU-CRYSTALLIN"/>
    <property type="match status" value="1"/>
</dbReference>
<dbReference type="GO" id="GO:0008473">
    <property type="term" value="F:ornithine cyclodeaminase activity"/>
    <property type="evidence" value="ECO:0007669"/>
    <property type="project" value="UniProtKB-EC"/>
</dbReference>
<dbReference type="InterPro" id="IPR023401">
    <property type="entry name" value="ODC_N"/>
</dbReference>
<dbReference type="Proteomes" id="UP000542125">
    <property type="component" value="Unassembled WGS sequence"/>
</dbReference>
<gene>
    <name evidence="2" type="ORF">FHW18_001888</name>
</gene>
<dbReference type="InterPro" id="IPR003462">
    <property type="entry name" value="ODC_Mu_crystall"/>
</dbReference>
<evidence type="ECO:0000256" key="1">
    <source>
        <dbReference type="ARBA" id="ARBA00008903"/>
    </source>
</evidence>
<dbReference type="Gene3D" id="3.30.1780.10">
    <property type="entry name" value="ornithine cyclodeaminase, domain 1"/>
    <property type="match status" value="1"/>
</dbReference>
<dbReference type="GO" id="GO:0019752">
    <property type="term" value="P:carboxylic acid metabolic process"/>
    <property type="evidence" value="ECO:0007669"/>
    <property type="project" value="UniProtKB-ARBA"/>
</dbReference>
<name>A0A7Y9IT54_9BURK</name>
<keyword evidence="2" id="KW-0456">Lyase</keyword>
<dbReference type="SUPFAM" id="SSF51735">
    <property type="entry name" value="NAD(P)-binding Rossmann-fold domains"/>
    <property type="match status" value="1"/>
</dbReference>
<proteinExistence type="inferred from homology"/>
<dbReference type="PANTHER" id="PTHR13812">
    <property type="entry name" value="KETIMINE REDUCTASE MU-CRYSTALLIN"/>
    <property type="match status" value="1"/>
</dbReference>
<dbReference type="EC" id="4.3.1.12" evidence="2"/>
<dbReference type="Gene3D" id="3.40.50.720">
    <property type="entry name" value="NAD(P)-binding Rossmann-like Domain"/>
    <property type="match status" value="1"/>
</dbReference>
<dbReference type="Pfam" id="PF02423">
    <property type="entry name" value="OCD_Mu_crystall"/>
    <property type="match status" value="1"/>
</dbReference>
<comment type="caution">
    <text evidence="2">The sequence shown here is derived from an EMBL/GenBank/DDBJ whole genome shotgun (WGS) entry which is preliminary data.</text>
</comment>
<evidence type="ECO:0000313" key="3">
    <source>
        <dbReference type="Proteomes" id="UP000542125"/>
    </source>
</evidence>
<reference evidence="2 3" key="1">
    <citation type="submission" date="2020-07" db="EMBL/GenBank/DDBJ databases">
        <title>Genomic Encyclopedia of Type Strains, Phase IV (KMG-V): Genome sequencing to study the core and pangenomes of soil and plant-associated prokaryotes.</title>
        <authorList>
            <person name="Whitman W."/>
        </authorList>
    </citation>
    <scope>NUCLEOTIDE SEQUENCE [LARGE SCALE GENOMIC DNA]</scope>
    <source>
        <strain evidence="2 3">SAS40</strain>
    </source>
</reference>
<dbReference type="PIRSF" id="PIRSF001439">
    <property type="entry name" value="CryM"/>
    <property type="match status" value="1"/>
</dbReference>
<dbReference type="EMBL" id="JACBYR010000001">
    <property type="protein sequence ID" value="NYE82617.1"/>
    <property type="molecule type" value="Genomic_DNA"/>
</dbReference>
<dbReference type="AlphaFoldDB" id="A0A7Y9IT54"/>
<keyword evidence="3" id="KW-1185">Reference proteome</keyword>